<reference evidence="1 2" key="1">
    <citation type="journal article" date="2001" name="J. Bacteriol.">
        <title>Genome sequence and comparative analysis of the solvent-producing bacterium Clostridium acetobutylicum.</title>
        <authorList>
            <person name="Nolling J."/>
            <person name="Breton G."/>
            <person name="Omelchenko M.V."/>
            <person name="Makarova K.S."/>
            <person name="Zeng Q."/>
            <person name="Gibson R."/>
            <person name="Lee H.M."/>
            <person name="Dubois J."/>
            <person name="Qiu D."/>
            <person name="Hitti J."/>
            <person name="Wolf Y.I."/>
            <person name="Tatusov R.L."/>
            <person name="Sabathe F."/>
            <person name="Doucette-Stamm L."/>
            <person name="Soucaille P."/>
            <person name="Daly M.J."/>
            <person name="Bennett G.N."/>
            <person name="Koonin E.V."/>
            <person name="Smith D.R."/>
        </authorList>
    </citation>
    <scope>NUCLEOTIDE SEQUENCE [LARGE SCALE GENOMIC DNA]</scope>
    <source>
        <strain evidence="2">ATCC 824 / DSM 792 / JCM 1419 / LMG 5710 / VKM B-1787</strain>
        <plasmid evidence="2">pSOL1</plasmid>
    </source>
</reference>
<dbReference type="AlphaFoldDB" id="Q97TH1"/>
<dbReference type="EMBL" id="AE001438">
    <property type="protein sequence ID" value="AAK76875.1"/>
    <property type="molecule type" value="Genomic_DNA"/>
</dbReference>
<evidence type="ECO:0000313" key="1">
    <source>
        <dbReference type="EMBL" id="AAK76875.1"/>
    </source>
</evidence>
<evidence type="ECO:0000313" key="2">
    <source>
        <dbReference type="Proteomes" id="UP000000814"/>
    </source>
</evidence>
<accession>Q97TH1</accession>
<dbReference type="OrthoDB" id="9921324at2"/>
<geneLocation type="plasmid" evidence="1 2">
    <name>pSOL1</name>
</geneLocation>
<dbReference type="GeneID" id="45000357"/>
<keyword evidence="1" id="KW-0614">Plasmid</keyword>
<proteinExistence type="predicted"/>
<gene>
    <name evidence="1" type="ordered locus">CA_P0130</name>
</gene>
<dbReference type="KEGG" id="cac:CA_P0130"/>
<dbReference type="HOGENOM" id="CLU_1831611_0_0_9"/>
<keyword evidence="2" id="KW-1185">Reference proteome</keyword>
<name>Q97TH1_CLOAB</name>
<dbReference type="PATRIC" id="fig|272562.8.peg.130"/>
<sequence length="140" mass="15785">MEYAISKNVSSLYNLANEDFLEDIYSTNWTSNPVKQSIDIGPFKIEVSFYIDPQTILNSYFQLRVSVQIPFVGSVDIINGRIDKNNTRLEASIDQIVGASIIFDINALKLYAHLVAFGYTYDIILWSSSSNSNGQDVEQD</sequence>
<organism evidence="1 2">
    <name type="scientific">Clostridium acetobutylicum (strain ATCC 824 / DSM 792 / JCM 1419 / IAM 19013 / LMG 5710 / NBRC 13948 / NRRL B-527 / VKM B-1787 / 2291 / W)</name>
    <dbReference type="NCBI Taxonomy" id="272562"/>
    <lineage>
        <taxon>Bacteria</taxon>
        <taxon>Bacillati</taxon>
        <taxon>Bacillota</taxon>
        <taxon>Clostridia</taxon>
        <taxon>Eubacteriales</taxon>
        <taxon>Clostridiaceae</taxon>
        <taxon>Clostridium</taxon>
    </lineage>
</organism>
<dbReference type="RefSeq" id="WP_010890814.1">
    <property type="nucleotide sequence ID" value="NC_001988.2"/>
</dbReference>
<dbReference type="Proteomes" id="UP000000814">
    <property type="component" value="Plasmid pSOL1"/>
</dbReference>
<protein>
    <submittedName>
        <fullName evidence="1">Uncharacterized protein</fullName>
    </submittedName>
</protein>